<accession>A0AAU9IV79</accession>
<evidence type="ECO:0008006" key="4">
    <source>
        <dbReference type="Google" id="ProtNLM"/>
    </source>
</evidence>
<keyword evidence="3" id="KW-1185">Reference proteome</keyword>
<feature type="region of interest" description="Disordered" evidence="1">
    <location>
        <begin position="289"/>
        <end position="316"/>
    </location>
</feature>
<reference evidence="2" key="1">
    <citation type="submission" date="2021-09" db="EMBL/GenBank/DDBJ databases">
        <authorList>
            <consortium name="AG Swart"/>
            <person name="Singh M."/>
            <person name="Singh A."/>
            <person name="Seah K."/>
            <person name="Emmerich C."/>
        </authorList>
    </citation>
    <scope>NUCLEOTIDE SEQUENCE</scope>
    <source>
        <strain evidence="2">ATCC30299</strain>
    </source>
</reference>
<proteinExistence type="predicted"/>
<gene>
    <name evidence="2" type="ORF">BSTOLATCC_MIC17635</name>
</gene>
<protein>
    <recommendedName>
        <fullName evidence="4">Tim44-like domain-containing protein</fullName>
    </recommendedName>
</protein>
<name>A0AAU9IV79_9CILI</name>
<evidence type="ECO:0000313" key="3">
    <source>
        <dbReference type="Proteomes" id="UP001162131"/>
    </source>
</evidence>
<sequence length="316" mass="36424">MAKNIMNFKTAKHLRPLLKTTREMQQFKNFPLIFGNSEIPSSMLYKIEEKITKLEVCSKEDIKSLYGDFCKFLSAKQTYQRPDFIDATLFSAIQSSISNLNKSGMKIRCTDYPNFDYNLIDFSSWSGPFVLRKELNPHMDYLLQMRYGHFKLATNAEPYASVFKHRFAGRDQSTWDGLASKIDFNKLANKVSSLLPLEEKDAVDLLSFHIYLTSIRPIIQVAVVAIKGGSLVTIENRNGEAEDGEETPYTHVLYLERLKLDKEDRVVSKNFLTNKWVISDVDFLMTPDQTKGTDKGKEEEENEIDFIDMEKQFGNQ</sequence>
<comment type="caution">
    <text evidence="2">The sequence shown here is derived from an EMBL/GenBank/DDBJ whole genome shotgun (WGS) entry which is preliminary data.</text>
</comment>
<evidence type="ECO:0000256" key="1">
    <source>
        <dbReference type="SAM" id="MobiDB-lite"/>
    </source>
</evidence>
<organism evidence="2 3">
    <name type="scientific">Blepharisma stoltei</name>
    <dbReference type="NCBI Taxonomy" id="1481888"/>
    <lineage>
        <taxon>Eukaryota</taxon>
        <taxon>Sar</taxon>
        <taxon>Alveolata</taxon>
        <taxon>Ciliophora</taxon>
        <taxon>Postciliodesmatophora</taxon>
        <taxon>Heterotrichea</taxon>
        <taxon>Heterotrichida</taxon>
        <taxon>Blepharismidae</taxon>
        <taxon>Blepharisma</taxon>
    </lineage>
</organism>
<dbReference type="AlphaFoldDB" id="A0AAU9IV79"/>
<dbReference type="EMBL" id="CAJZBQ010000017">
    <property type="protein sequence ID" value="CAG9317008.1"/>
    <property type="molecule type" value="Genomic_DNA"/>
</dbReference>
<dbReference type="Proteomes" id="UP001162131">
    <property type="component" value="Unassembled WGS sequence"/>
</dbReference>
<evidence type="ECO:0000313" key="2">
    <source>
        <dbReference type="EMBL" id="CAG9317008.1"/>
    </source>
</evidence>